<feature type="domain" description="SnoaL-like" evidence="2">
    <location>
        <begin position="15"/>
        <end position="127"/>
    </location>
</feature>
<dbReference type="Proteomes" id="UP000484255">
    <property type="component" value="Unassembled WGS sequence"/>
</dbReference>
<keyword evidence="4" id="KW-1185">Reference proteome</keyword>
<dbReference type="SUPFAM" id="SSF54427">
    <property type="entry name" value="NTF2-like"/>
    <property type="match status" value="1"/>
</dbReference>
<protein>
    <submittedName>
        <fullName evidence="3">Nuclear transport factor 2 family protein</fullName>
    </submittedName>
</protein>
<evidence type="ECO:0000313" key="4">
    <source>
        <dbReference type="Proteomes" id="UP000484255"/>
    </source>
</evidence>
<dbReference type="Gene3D" id="3.10.450.50">
    <property type="match status" value="1"/>
</dbReference>
<dbReference type="RefSeq" id="WP_163459884.1">
    <property type="nucleotide sequence ID" value="NZ_JAAGOH010000050.1"/>
</dbReference>
<name>A0A7C9TLX7_9BURK</name>
<comment type="caution">
    <text evidence="3">The sequence shown here is derived from an EMBL/GenBank/DDBJ whole genome shotgun (WGS) entry which is preliminary data.</text>
</comment>
<feature type="region of interest" description="Disordered" evidence="1">
    <location>
        <begin position="125"/>
        <end position="146"/>
    </location>
</feature>
<accession>A0A7C9TLX7</accession>
<gene>
    <name evidence="3" type="ORF">G3A44_21955</name>
</gene>
<proteinExistence type="predicted"/>
<evidence type="ECO:0000256" key="1">
    <source>
        <dbReference type="SAM" id="MobiDB-lite"/>
    </source>
</evidence>
<reference evidence="3 4" key="1">
    <citation type="submission" date="2020-02" db="EMBL/GenBank/DDBJ databases">
        <title>Ideonella bacterium strain TBM-1.</title>
        <authorList>
            <person name="Chen W.-M."/>
        </authorList>
    </citation>
    <scope>NUCLEOTIDE SEQUENCE [LARGE SCALE GENOMIC DNA]</scope>
    <source>
        <strain evidence="3 4">TBM-1</strain>
    </source>
</reference>
<dbReference type="InterPro" id="IPR037401">
    <property type="entry name" value="SnoaL-like"/>
</dbReference>
<dbReference type="Pfam" id="PF13474">
    <property type="entry name" value="SnoaL_3"/>
    <property type="match status" value="1"/>
</dbReference>
<dbReference type="InterPro" id="IPR032710">
    <property type="entry name" value="NTF2-like_dom_sf"/>
</dbReference>
<sequence length="146" mass="15865">MPRHLAALFASPEDVEQQFYEALQEGDLDKLMAVWAEDDEIVCVHPGGVRLVGLAAVRGAYEDMLGQGGLPLRPLEVRRLHGLGCAVHSVTECLEMRTPEGLRRGWALATNVYLKTPQGWRLAAHHATAASDEAPPPSGEVPTVLH</sequence>
<dbReference type="AlphaFoldDB" id="A0A7C9TLX7"/>
<organism evidence="3 4">
    <name type="scientific">Ideonella livida</name>
    <dbReference type="NCBI Taxonomy" id="2707176"/>
    <lineage>
        <taxon>Bacteria</taxon>
        <taxon>Pseudomonadati</taxon>
        <taxon>Pseudomonadota</taxon>
        <taxon>Betaproteobacteria</taxon>
        <taxon>Burkholderiales</taxon>
        <taxon>Sphaerotilaceae</taxon>
        <taxon>Ideonella</taxon>
    </lineage>
</organism>
<dbReference type="EMBL" id="JAAGOH010000050">
    <property type="protein sequence ID" value="NDY93860.1"/>
    <property type="molecule type" value="Genomic_DNA"/>
</dbReference>
<evidence type="ECO:0000313" key="3">
    <source>
        <dbReference type="EMBL" id="NDY93860.1"/>
    </source>
</evidence>
<dbReference type="PANTHER" id="PTHR34957">
    <property type="entry name" value="NUCLEAR TRANSPORT FACTOR 2 (NTF2) FAMILY PROTEIN"/>
    <property type="match status" value="1"/>
</dbReference>
<dbReference type="PANTHER" id="PTHR34957:SF1">
    <property type="entry name" value="NUCLEAR TRANSPORT FACTOR 2 (NTF2) FAMILY PROTEIN"/>
    <property type="match status" value="1"/>
</dbReference>
<evidence type="ECO:0000259" key="2">
    <source>
        <dbReference type="Pfam" id="PF13474"/>
    </source>
</evidence>